<reference evidence="2 3" key="1">
    <citation type="submission" date="2019-05" db="EMBL/GenBank/DDBJ databases">
        <title>Another draft genome of Portunus trituberculatus and its Hox gene families provides insights of decapod evolution.</title>
        <authorList>
            <person name="Jeong J.-H."/>
            <person name="Song I."/>
            <person name="Kim S."/>
            <person name="Choi T."/>
            <person name="Kim D."/>
            <person name="Ryu S."/>
            <person name="Kim W."/>
        </authorList>
    </citation>
    <scope>NUCLEOTIDE SEQUENCE [LARGE SCALE GENOMIC DNA]</scope>
    <source>
        <tissue evidence="2">Muscle</tissue>
    </source>
</reference>
<evidence type="ECO:0000313" key="3">
    <source>
        <dbReference type="Proteomes" id="UP000324222"/>
    </source>
</evidence>
<dbReference type="Proteomes" id="UP000324222">
    <property type="component" value="Unassembled WGS sequence"/>
</dbReference>
<dbReference type="EMBL" id="VSRR010109773">
    <property type="protein sequence ID" value="MPC97391.1"/>
    <property type="molecule type" value="Genomic_DNA"/>
</dbReference>
<evidence type="ECO:0000313" key="2">
    <source>
        <dbReference type="EMBL" id="MPC97391.1"/>
    </source>
</evidence>
<feature type="compositionally biased region" description="Low complexity" evidence="1">
    <location>
        <begin position="78"/>
        <end position="105"/>
    </location>
</feature>
<protein>
    <submittedName>
        <fullName evidence="2">Uncharacterized protein</fullName>
    </submittedName>
</protein>
<proteinExistence type="predicted"/>
<dbReference type="AlphaFoldDB" id="A0A5B7JH40"/>
<accession>A0A5B7JH40</accession>
<feature type="region of interest" description="Disordered" evidence="1">
    <location>
        <begin position="61"/>
        <end position="105"/>
    </location>
</feature>
<keyword evidence="3" id="KW-1185">Reference proteome</keyword>
<evidence type="ECO:0000256" key="1">
    <source>
        <dbReference type="SAM" id="MobiDB-lite"/>
    </source>
</evidence>
<organism evidence="2 3">
    <name type="scientific">Portunus trituberculatus</name>
    <name type="common">Swimming crab</name>
    <name type="synonym">Neptunus trituberculatus</name>
    <dbReference type="NCBI Taxonomy" id="210409"/>
    <lineage>
        <taxon>Eukaryota</taxon>
        <taxon>Metazoa</taxon>
        <taxon>Ecdysozoa</taxon>
        <taxon>Arthropoda</taxon>
        <taxon>Crustacea</taxon>
        <taxon>Multicrustacea</taxon>
        <taxon>Malacostraca</taxon>
        <taxon>Eumalacostraca</taxon>
        <taxon>Eucarida</taxon>
        <taxon>Decapoda</taxon>
        <taxon>Pleocyemata</taxon>
        <taxon>Brachyura</taxon>
        <taxon>Eubrachyura</taxon>
        <taxon>Portunoidea</taxon>
        <taxon>Portunidae</taxon>
        <taxon>Portuninae</taxon>
        <taxon>Portunus</taxon>
    </lineage>
</organism>
<sequence>MEMKEVVVVVVVVVVVWMGRSIPNRSLHVPSPPPIHPPILLPPLRTNTKEERKFTTTIRKEHKERPTSNRVIRPLNPTSYPSTSTTTTTTTTTITTVTANTKERE</sequence>
<gene>
    <name evidence="2" type="ORF">E2C01_092704</name>
</gene>
<name>A0A5B7JH40_PORTR</name>
<comment type="caution">
    <text evidence="2">The sequence shown here is derived from an EMBL/GenBank/DDBJ whole genome shotgun (WGS) entry which is preliminary data.</text>
</comment>